<dbReference type="InterPro" id="IPR006260">
    <property type="entry name" value="TonB/TolA_C"/>
</dbReference>
<evidence type="ECO:0000256" key="2">
    <source>
        <dbReference type="ARBA" id="ARBA00022692"/>
    </source>
</evidence>
<gene>
    <name evidence="7" type="ORF">NCTC10692_04556</name>
</gene>
<dbReference type="AlphaFoldDB" id="A0A379PHX1"/>
<keyword evidence="4 6" id="KW-0472">Membrane</keyword>
<feature type="transmembrane region" description="Helical" evidence="6">
    <location>
        <begin position="21"/>
        <end position="43"/>
    </location>
</feature>
<accession>A0A379PHX1</accession>
<keyword evidence="2 6" id="KW-0812">Transmembrane</keyword>
<sequence length="243" mass="27034">MEQQQSPDNLTKAKSFLQAKWFPGAIASLALVISIGGHTFTAFNSVGLAKISNSIDNLEAFRGVTERADGSQDHALQALQGELTKQQRTIQSLQNEVKELRTLKTEAKAESKMPSGFEAVNEEARRQEAAAKTEQQPLKNGVNERFDNLVRTRMKQHWEAPPVRPGREHVDDEDTVVLQFIVDRQGWISDVQVANSSGIVEFDNSAVKAALRMNSIPEIGRLSDQAYLQIKAFRLAISPVHMK</sequence>
<keyword evidence="3 6" id="KW-1133">Transmembrane helix</keyword>
<evidence type="ECO:0000313" key="8">
    <source>
        <dbReference type="Proteomes" id="UP000255303"/>
    </source>
</evidence>
<dbReference type="Gene3D" id="3.30.1150.10">
    <property type="match status" value="1"/>
</dbReference>
<dbReference type="Proteomes" id="UP000255303">
    <property type="component" value="Unassembled WGS sequence"/>
</dbReference>
<dbReference type="GO" id="GO:0016020">
    <property type="term" value="C:membrane"/>
    <property type="evidence" value="ECO:0007669"/>
    <property type="project" value="UniProtKB-SubCell"/>
</dbReference>
<dbReference type="Pfam" id="PF13103">
    <property type="entry name" value="TonB_2"/>
    <property type="match status" value="1"/>
</dbReference>
<reference evidence="7 8" key="1">
    <citation type="submission" date="2018-06" db="EMBL/GenBank/DDBJ databases">
        <authorList>
            <consortium name="Pathogen Informatics"/>
            <person name="Doyle S."/>
        </authorList>
    </citation>
    <scope>NUCLEOTIDE SEQUENCE [LARGE SCALE GENOMIC DNA]</scope>
    <source>
        <strain evidence="7 8">NCTC10692</strain>
    </source>
</reference>
<dbReference type="SUPFAM" id="SSF74653">
    <property type="entry name" value="TolA/TonB C-terminal domain"/>
    <property type="match status" value="1"/>
</dbReference>
<keyword evidence="5" id="KW-0175">Coiled coil</keyword>
<comment type="subcellular location">
    <subcellularLocation>
        <location evidence="1">Membrane</location>
        <topology evidence="1">Single-pass membrane protein</topology>
    </subcellularLocation>
</comment>
<name>A0A379PHX1_ECTOL</name>
<evidence type="ECO:0000256" key="1">
    <source>
        <dbReference type="ARBA" id="ARBA00004167"/>
    </source>
</evidence>
<organism evidence="7 8">
    <name type="scientific">Ectopseudomonas oleovorans</name>
    <name type="common">Pseudomonas oleovorans</name>
    <dbReference type="NCBI Taxonomy" id="301"/>
    <lineage>
        <taxon>Bacteria</taxon>
        <taxon>Pseudomonadati</taxon>
        <taxon>Pseudomonadota</taxon>
        <taxon>Gammaproteobacteria</taxon>
        <taxon>Pseudomonadales</taxon>
        <taxon>Pseudomonadaceae</taxon>
        <taxon>Ectopseudomonas</taxon>
    </lineage>
</organism>
<dbReference type="RefSeq" id="WP_020307646.1">
    <property type="nucleotide sequence ID" value="NZ_FNZC01000073.1"/>
</dbReference>
<evidence type="ECO:0000313" key="7">
    <source>
        <dbReference type="EMBL" id="SUE72401.1"/>
    </source>
</evidence>
<protein>
    <submittedName>
        <fullName evidence="7">Biopolymer transport protein TolA</fullName>
    </submittedName>
</protein>
<dbReference type="NCBIfam" id="TIGR01352">
    <property type="entry name" value="tonB_Cterm"/>
    <property type="match status" value="1"/>
</dbReference>
<proteinExistence type="predicted"/>
<feature type="coiled-coil region" evidence="5">
    <location>
        <begin position="76"/>
        <end position="110"/>
    </location>
</feature>
<evidence type="ECO:0000256" key="6">
    <source>
        <dbReference type="SAM" id="Phobius"/>
    </source>
</evidence>
<evidence type="ECO:0000256" key="4">
    <source>
        <dbReference type="ARBA" id="ARBA00023136"/>
    </source>
</evidence>
<evidence type="ECO:0000256" key="5">
    <source>
        <dbReference type="SAM" id="Coils"/>
    </source>
</evidence>
<evidence type="ECO:0000256" key="3">
    <source>
        <dbReference type="ARBA" id="ARBA00022989"/>
    </source>
</evidence>
<dbReference type="EMBL" id="UGUV01000003">
    <property type="protein sequence ID" value="SUE72401.1"/>
    <property type="molecule type" value="Genomic_DNA"/>
</dbReference>